<dbReference type="Gramene" id="Pp3c2_4770V3.1">
    <property type="protein sequence ID" value="Pp3c2_4770V3.1"/>
    <property type="gene ID" value="Pp3c2_4770"/>
</dbReference>
<proteinExistence type="predicted"/>
<organism evidence="1">
    <name type="scientific">Physcomitrium patens</name>
    <name type="common">Spreading-leaved earth moss</name>
    <name type="synonym">Physcomitrella patens</name>
    <dbReference type="NCBI Taxonomy" id="3218"/>
    <lineage>
        <taxon>Eukaryota</taxon>
        <taxon>Viridiplantae</taxon>
        <taxon>Streptophyta</taxon>
        <taxon>Embryophyta</taxon>
        <taxon>Bryophyta</taxon>
        <taxon>Bryophytina</taxon>
        <taxon>Bryopsida</taxon>
        <taxon>Funariidae</taxon>
        <taxon>Funariales</taxon>
        <taxon>Funariaceae</taxon>
        <taxon>Physcomitrium</taxon>
    </lineage>
</organism>
<sequence>MRKDLLLKDRYGTYTTIHGILNARIRLIRQGIHTIFAVRWWQIMQHLGDVRDAKHLPAFQSFLFKTSYFCKHLHLNTFFLHMCCSVLQEQIGIGQCTSDAVLGKLHTPMCLAPMPSPSSSGGMDASTPLLSHYTSRFSTTLTLTNILTISPSHLSDYSLFAMSILSLPLEHDSHSGCLAPHLHAAATSFCNPTWWVTSAELMRWTVGSTAALSLSGSQ</sequence>
<reference evidence="1 3" key="1">
    <citation type="journal article" date="2008" name="Science">
        <title>The Physcomitrella genome reveals evolutionary insights into the conquest of land by plants.</title>
        <authorList>
            <person name="Rensing S."/>
            <person name="Lang D."/>
            <person name="Zimmer A."/>
            <person name="Terry A."/>
            <person name="Salamov A."/>
            <person name="Shapiro H."/>
            <person name="Nishiyama T."/>
            <person name="Perroud P.-F."/>
            <person name="Lindquist E."/>
            <person name="Kamisugi Y."/>
            <person name="Tanahashi T."/>
            <person name="Sakakibara K."/>
            <person name="Fujita T."/>
            <person name="Oishi K."/>
            <person name="Shin-I T."/>
            <person name="Kuroki Y."/>
            <person name="Toyoda A."/>
            <person name="Suzuki Y."/>
            <person name="Hashimoto A."/>
            <person name="Yamaguchi K."/>
            <person name="Sugano A."/>
            <person name="Kohara Y."/>
            <person name="Fujiyama A."/>
            <person name="Anterola A."/>
            <person name="Aoki S."/>
            <person name="Ashton N."/>
            <person name="Barbazuk W.B."/>
            <person name="Barker E."/>
            <person name="Bennetzen J."/>
            <person name="Bezanilla M."/>
            <person name="Blankenship R."/>
            <person name="Cho S.H."/>
            <person name="Dutcher S."/>
            <person name="Estelle M."/>
            <person name="Fawcett J.A."/>
            <person name="Gundlach H."/>
            <person name="Hanada K."/>
            <person name="Heyl A."/>
            <person name="Hicks K.A."/>
            <person name="Hugh J."/>
            <person name="Lohr M."/>
            <person name="Mayer K."/>
            <person name="Melkozernov A."/>
            <person name="Murata T."/>
            <person name="Nelson D."/>
            <person name="Pils B."/>
            <person name="Prigge M."/>
            <person name="Reiss B."/>
            <person name="Renner T."/>
            <person name="Rombauts S."/>
            <person name="Rushton P."/>
            <person name="Sanderfoot A."/>
            <person name="Schween G."/>
            <person name="Shiu S.-H."/>
            <person name="Stueber K."/>
            <person name="Theodoulou F.L."/>
            <person name="Tu H."/>
            <person name="Van de Peer Y."/>
            <person name="Verrier P.J."/>
            <person name="Waters E."/>
            <person name="Wood A."/>
            <person name="Yang L."/>
            <person name="Cove D."/>
            <person name="Cuming A."/>
            <person name="Hasebe M."/>
            <person name="Lucas S."/>
            <person name="Mishler D.B."/>
            <person name="Reski R."/>
            <person name="Grigoriev I."/>
            <person name="Quatrano R.S."/>
            <person name="Boore J.L."/>
        </authorList>
    </citation>
    <scope>NUCLEOTIDE SEQUENCE [LARGE SCALE GENOMIC DNA]</scope>
    <source>
        <strain evidence="2 3">cv. Gransden 2004</strain>
    </source>
</reference>
<protein>
    <submittedName>
        <fullName evidence="1 2">Uncharacterized protein</fullName>
    </submittedName>
</protein>
<name>A0A2K1L081_PHYPA</name>
<dbReference type="EMBL" id="ABEU02000002">
    <property type="protein sequence ID" value="PNR59433.1"/>
    <property type="molecule type" value="Genomic_DNA"/>
</dbReference>
<reference evidence="2" key="3">
    <citation type="submission" date="2020-12" db="UniProtKB">
        <authorList>
            <consortium name="EnsemblPlants"/>
        </authorList>
    </citation>
    <scope>IDENTIFICATION</scope>
</reference>
<dbReference type="EnsemblPlants" id="Pp3c2_4770V3.1">
    <property type="protein sequence ID" value="Pp3c2_4770V3.1"/>
    <property type="gene ID" value="Pp3c2_4770"/>
</dbReference>
<evidence type="ECO:0000313" key="2">
    <source>
        <dbReference type="EnsemblPlants" id="Pp3c2_4770V3.1"/>
    </source>
</evidence>
<keyword evidence="3" id="KW-1185">Reference proteome</keyword>
<dbReference type="Proteomes" id="UP000006727">
    <property type="component" value="Chromosome 2"/>
</dbReference>
<reference evidence="1 3" key="2">
    <citation type="journal article" date="2018" name="Plant J.">
        <title>The Physcomitrella patens chromosome-scale assembly reveals moss genome structure and evolution.</title>
        <authorList>
            <person name="Lang D."/>
            <person name="Ullrich K.K."/>
            <person name="Murat F."/>
            <person name="Fuchs J."/>
            <person name="Jenkins J."/>
            <person name="Haas F.B."/>
            <person name="Piednoel M."/>
            <person name="Gundlach H."/>
            <person name="Van Bel M."/>
            <person name="Meyberg R."/>
            <person name="Vives C."/>
            <person name="Morata J."/>
            <person name="Symeonidi A."/>
            <person name="Hiss M."/>
            <person name="Muchero W."/>
            <person name="Kamisugi Y."/>
            <person name="Saleh O."/>
            <person name="Blanc G."/>
            <person name="Decker E.L."/>
            <person name="van Gessel N."/>
            <person name="Grimwood J."/>
            <person name="Hayes R.D."/>
            <person name="Graham S.W."/>
            <person name="Gunter L.E."/>
            <person name="McDaniel S.F."/>
            <person name="Hoernstein S.N.W."/>
            <person name="Larsson A."/>
            <person name="Li F.W."/>
            <person name="Perroud P.F."/>
            <person name="Phillips J."/>
            <person name="Ranjan P."/>
            <person name="Rokshar D.S."/>
            <person name="Rothfels C.J."/>
            <person name="Schneider L."/>
            <person name="Shu S."/>
            <person name="Stevenson D.W."/>
            <person name="Thummler F."/>
            <person name="Tillich M."/>
            <person name="Villarreal Aguilar J.C."/>
            <person name="Widiez T."/>
            <person name="Wong G.K."/>
            <person name="Wymore A."/>
            <person name="Zhang Y."/>
            <person name="Zimmer A.D."/>
            <person name="Quatrano R.S."/>
            <person name="Mayer K.F.X."/>
            <person name="Goodstein D."/>
            <person name="Casacuberta J.M."/>
            <person name="Vandepoele K."/>
            <person name="Reski R."/>
            <person name="Cuming A.C."/>
            <person name="Tuskan G.A."/>
            <person name="Maumus F."/>
            <person name="Salse J."/>
            <person name="Schmutz J."/>
            <person name="Rensing S.A."/>
        </authorList>
    </citation>
    <scope>NUCLEOTIDE SEQUENCE [LARGE SCALE GENOMIC DNA]</scope>
    <source>
        <strain evidence="2 3">cv. Gransden 2004</strain>
    </source>
</reference>
<dbReference type="PaxDb" id="3218-PP1S7_260V6.1"/>
<dbReference type="AlphaFoldDB" id="A0A2K1L081"/>
<dbReference type="InParanoid" id="A0A2K1L081"/>
<gene>
    <name evidence="1" type="ORF">PHYPA_002224</name>
</gene>
<evidence type="ECO:0000313" key="1">
    <source>
        <dbReference type="EMBL" id="PNR59433.1"/>
    </source>
</evidence>
<evidence type="ECO:0000313" key="3">
    <source>
        <dbReference type="Proteomes" id="UP000006727"/>
    </source>
</evidence>
<accession>A0A2K1L081</accession>